<evidence type="ECO:0000259" key="14">
    <source>
        <dbReference type="Pfam" id="PF00725"/>
    </source>
</evidence>
<dbReference type="InParanoid" id="G7E6G5"/>
<keyword evidence="9" id="KW-0496">Mitochondrion</keyword>
<dbReference type="PANTHER" id="PTHR43561">
    <property type="match status" value="1"/>
</dbReference>
<evidence type="ECO:0000256" key="2">
    <source>
        <dbReference type="ARBA" id="ARBA00005005"/>
    </source>
</evidence>
<gene>
    <name evidence="16" type="primary">Mo05111</name>
    <name evidence="16" type="ORF">E5Q_05111</name>
</gene>
<dbReference type="OrthoDB" id="5958943at2759"/>
<reference evidence="16 17" key="1">
    <citation type="journal article" date="2011" name="J. Gen. Appl. Microbiol.">
        <title>Draft genome sequencing of the enigmatic basidiomycete Mixia osmundae.</title>
        <authorList>
            <person name="Nishida H."/>
            <person name="Nagatsuka Y."/>
            <person name="Sugiyama J."/>
        </authorList>
    </citation>
    <scope>NUCLEOTIDE SEQUENCE [LARGE SCALE GENOMIC DNA]</scope>
    <source>
        <strain evidence="17">CBS 9802 / IAM 14324 / JCM 22182 / KY 12970</strain>
    </source>
</reference>
<feature type="binding site" evidence="12">
    <location>
        <position position="64"/>
    </location>
    <ligand>
        <name>NAD(+)</name>
        <dbReference type="ChEBI" id="CHEBI:57540"/>
    </ligand>
</feature>
<dbReference type="GO" id="GO:0006635">
    <property type="term" value="P:fatty acid beta-oxidation"/>
    <property type="evidence" value="ECO:0007669"/>
    <property type="project" value="TreeGrafter"/>
</dbReference>
<evidence type="ECO:0000256" key="10">
    <source>
        <dbReference type="ARBA" id="ARBA00049556"/>
    </source>
</evidence>
<feature type="site" description="Important for catalytic activity" evidence="11">
    <location>
        <position position="177"/>
    </location>
</feature>
<evidence type="ECO:0000256" key="7">
    <source>
        <dbReference type="ARBA" id="ARBA00023027"/>
    </source>
</evidence>
<feature type="binding site" evidence="12">
    <location>
        <position position="156"/>
    </location>
    <ligand>
        <name>NAD(+)</name>
        <dbReference type="ChEBI" id="CHEBI:57540"/>
    </ligand>
</feature>
<dbReference type="InterPro" id="IPR006108">
    <property type="entry name" value="3HC_DH_C"/>
</dbReference>
<keyword evidence="7 12" id="KW-0520">NAD</keyword>
<dbReference type="AlphaFoldDB" id="G7E6G5"/>
<keyword evidence="8" id="KW-0443">Lipid metabolism</keyword>
<evidence type="ECO:0000256" key="5">
    <source>
        <dbReference type="ARBA" id="ARBA00022832"/>
    </source>
</evidence>
<dbReference type="GO" id="GO:0070403">
    <property type="term" value="F:NAD+ binding"/>
    <property type="evidence" value="ECO:0007669"/>
    <property type="project" value="InterPro"/>
</dbReference>
<keyword evidence="5" id="KW-0276">Fatty acid metabolism</keyword>
<evidence type="ECO:0000256" key="1">
    <source>
        <dbReference type="ARBA" id="ARBA00004305"/>
    </source>
</evidence>
<name>G7E6G5_MIXOS</name>
<dbReference type="Gene3D" id="1.10.1040.10">
    <property type="entry name" value="N-(1-d-carboxylethyl)-l-norvaline Dehydrogenase, domain 2"/>
    <property type="match status" value="1"/>
</dbReference>
<dbReference type="Proteomes" id="UP000009131">
    <property type="component" value="Unassembled WGS sequence"/>
</dbReference>
<dbReference type="PANTHER" id="PTHR43561:SF3">
    <property type="entry name" value="HYDROXYACYL-COENZYME A DEHYDROGENASE, MITOCHONDRIAL"/>
    <property type="match status" value="1"/>
</dbReference>
<dbReference type="InterPro" id="IPR008927">
    <property type="entry name" value="6-PGluconate_DH-like_C_sf"/>
</dbReference>
<feature type="binding site" evidence="12">
    <location>
        <begin position="41"/>
        <end position="46"/>
    </location>
    <ligand>
        <name>NAD(+)</name>
        <dbReference type="ChEBI" id="CHEBI:57540"/>
    </ligand>
</feature>
<dbReference type="EC" id="1.1.1.35" evidence="4"/>
<feature type="domain" description="3-hydroxyacyl-CoA dehydrogenase C-terminal" evidence="14">
    <location>
        <begin position="223"/>
        <end position="325"/>
    </location>
</feature>
<dbReference type="InterPro" id="IPR006176">
    <property type="entry name" value="3-OHacyl-CoA_DH_NAD-bd"/>
</dbReference>
<evidence type="ECO:0000256" key="11">
    <source>
        <dbReference type="PIRSR" id="PIRSR000105-1"/>
    </source>
</evidence>
<comment type="catalytic activity">
    <reaction evidence="10">
        <text>a (3S)-3-hydroxyacyl-CoA + NAD(+) = a 3-oxoacyl-CoA + NADH + H(+)</text>
        <dbReference type="Rhea" id="RHEA:22432"/>
        <dbReference type="ChEBI" id="CHEBI:15378"/>
        <dbReference type="ChEBI" id="CHEBI:57318"/>
        <dbReference type="ChEBI" id="CHEBI:57540"/>
        <dbReference type="ChEBI" id="CHEBI:57945"/>
        <dbReference type="ChEBI" id="CHEBI:90726"/>
        <dbReference type="EC" id="1.1.1.35"/>
    </reaction>
</comment>
<evidence type="ECO:0000256" key="9">
    <source>
        <dbReference type="ARBA" id="ARBA00023128"/>
    </source>
</evidence>
<dbReference type="GO" id="GO:0005759">
    <property type="term" value="C:mitochondrial matrix"/>
    <property type="evidence" value="ECO:0007669"/>
    <property type="project" value="UniProtKB-SubCell"/>
</dbReference>
<dbReference type="InterPro" id="IPR013328">
    <property type="entry name" value="6PGD_dom2"/>
</dbReference>
<feature type="binding site" evidence="12">
    <location>
        <position position="317"/>
    </location>
    <ligand>
        <name>NAD(+)</name>
        <dbReference type="ChEBI" id="CHEBI:57540"/>
    </ligand>
</feature>
<dbReference type="FunFam" id="3.40.50.720:FF:000009">
    <property type="entry name" value="Fatty oxidation complex, alpha subunit"/>
    <property type="match status" value="1"/>
</dbReference>
<dbReference type="HOGENOM" id="CLU_009834_2_0_1"/>
<dbReference type="InterPro" id="IPR052242">
    <property type="entry name" value="Mito_3-hydroxyacyl-CoA_DH"/>
</dbReference>
<comment type="subcellular location">
    <subcellularLocation>
        <location evidence="1">Mitochondrion matrix</location>
    </subcellularLocation>
</comment>
<dbReference type="PIRSF" id="PIRSF000105">
    <property type="entry name" value="HCDH"/>
    <property type="match status" value="1"/>
</dbReference>
<protein>
    <recommendedName>
        <fullName evidence="4">3-hydroxyacyl-CoA dehydrogenase</fullName>
        <ecNumber evidence="4">1.1.1.35</ecNumber>
    </recommendedName>
</protein>
<comment type="caution">
    <text evidence="16">The sequence shown here is derived from an EMBL/GenBank/DDBJ whole genome shotgun (WGS) entry which is preliminary data.</text>
</comment>
<dbReference type="Pfam" id="PF00725">
    <property type="entry name" value="3HCDH"/>
    <property type="match status" value="1"/>
</dbReference>
<feature type="binding site" evidence="13">
    <location>
        <position position="80"/>
    </location>
    <ligand>
        <name>CoA</name>
        <dbReference type="ChEBI" id="CHEBI:57287"/>
    </ligand>
</feature>
<evidence type="ECO:0000256" key="3">
    <source>
        <dbReference type="ARBA" id="ARBA00009463"/>
    </source>
</evidence>
<evidence type="ECO:0000256" key="13">
    <source>
        <dbReference type="PIRSR" id="PIRSR000105-3"/>
    </source>
</evidence>
<dbReference type="SUPFAM" id="SSF51735">
    <property type="entry name" value="NAD(P)-binding Rossmann-fold domains"/>
    <property type="match status" value="1"/>
</dbReference>
<organism evidence="16 17">
    <name type="scientific">Mixia osmundae (strain CBS 9802 / IAM 14324 / JCM 22182 / KY 12970)</name>
    <dbReference type="NCBI Taxonomy" id="764103"/>
    <lineage>
        <taxon>Eukaryota</taxon>
        <taxon>Fungi</taxon>
        <taxon>Dikarya</taxon>
        <taxon>Basidiomycota</taxon>
        <taxon>Pucciniomycotina</taxon>
        <taxon>Mixiomycetes</taxon>
        <taxon>Mixiales</taxon>
        <taxon>Mixiaceae</taxon>
        <taxon>Mixia</taxon>
    </lineage>
</organism>
<dbReference type="GO" id="GO:0003857">
    <property type="term" value="F:(3S)-3-hydroxyacyl-CoA dehydrogenase (NAD+) activity"/>
    <property type="evidence" value="ECO:0007669"/>
    <property type="project" value="UniProtKB-EC"/>
</dbReference>
<evidence type="ECO:0000259" key="15">
    <source>
        <dbReference type="Pfam" id="PF02737"/>
    </source>
</evidence>
<dbReference type="InterPro" id="IPR006180">
    <property type="entry name" value="3-OHacyl-CoA_DH_CS"/>
</dbReference>
<keyword evidence="17" id="KW-1185">Reference proteome</keyword>
<evidence type="ECO:0000313" key="16">
    <source>
        <dbReference type="EMBL" id="GAA98425.1"/>
    </source>
</evidence>
<feature type="domain" description="3-hydroxyacyl-CoA dehydrogenase NAD binding" evidence="15">
    <location>
        <begin position="37"/>
        <end position="221"/>
    </location>
</feature>
<dbReference type="STRING" id="764103.G7E6G5"/>
<dbReference type="Pfam" id="PF02737">
    <property type="entry name" value="3HCDH_N"/>
    <property type="match status" value="1"/>
</dbReference>
<feature type="binding site" evidence="12">
    <location>
        <position position="134"/>
    </location>
    <ligand>
        <name>NAD(+)</name>
        <dbReference type="ChEBI" id="CHEBI:57540"/>
    </ligand>
</feature>
<feature type="binding site" evidence="12">
    <location>
        <position position="129"/>
    </location>
    <ligand>
        <name>NAD(+)</name>
        <dbReference type="ChEBI" id="CHEBI:57540"/>
    </ligand>
</feature>
<comment type="similarity">
    <text evidence="3">Belongs to the 3-hydroxyacyl-CoA dehydrogenase family.</text>
</comment>
<dbReference type="OMA" id="MRLGCNQ"/>
<reference evidence="16 17" key="2">
    <citation type="journal article" date="2012" name="Open Biol.">
        <title>Characteristics of nucleosomes and linker DNA regions on the genome of the basidiomycete Mixia osmundae revealed by mono- and dinucleosome mapping.</title>
        <authorList>
            <person name="Nishida H."/>
            <person name="Kondo S."/>
            <person name="Matsumoto T."/>
            <person name="Suzuki Y."/>
            <person name="Yoshikawa H."/>
            <person name="Taylor T.D."/>
            <person name="Sugiyama J."/>
        </authorList>
    </citation>
    <scope>NUCLEOTIDE SEQUENCE [LARGE SCALE GENOMIC DNA]</scope>
    <source>
        <strain evidence="17">CBS 9802 / IAM 14324 / JCM 22182 / KY 12970</strain>
    </source>
</reference>
<dbReference type="InterPro" id="IPR036291">
    <property type="entry name" value="NAD(P)-bd_dom_sf"/>
</dbReference>
<comment type="pathway">
    <text evidence="2">Lipid metabolism; fatty acid beta-oxidation.</text>
</comment>
<dbReference type="SUPFAM" id="SSF48179">
    <property type="entry name" value="6-phosphogluconate dehydrogenase C-terminal domain-like"/>
    <property type="match status" value="1"/>
</dbReference>
<keyword evidence="6" id="KW-0560">Oxidoreductase</keyword>
<evidence type="ECO:0000256" key="6">
    <source>
        <dbReference type="ARBA" id="ARBA00023002"/>
    </source>
</evidence>
<accession>G7E6G5</accession>
<dbReference type="InterPro" id="IPR022694">
    <property type="entry name" value="3-OHacyl-CoA_DH"/>
</dbReference>
<feature type="binding site" evidence="13">
    <location>
        <position position="156"/>
    </location>
    <ligand>
        <name>CoA</name>
        <dbReference type="ChEBI" id="CHEBI:57287"/>
    </ligand>
</feature>
<evidence type="ECO:0000313" key="17">
    <source>
        <dbReference type="Proteomes" id="UP000009131"/>
    </source>
</evidence>
<evidence type="ECO:0000256" key="12">
    <source>
        <dbReference type="PIRSR" id="PIRSR000105-2"/>
    </source>
</evidence>
<dbReference type="PROSITE" id="PS00067">
    <property type="entry name" value="3HCDH"/>
    <property type="match status" value="1"/>
</dbReference>
<dbReference type="Gene3D" id="3.40.50.720">
    <property type="entry name" value="NAD(P)-binding Rossmann-like Domain"/>
    <property type="match status" value="1"/>
</dbReference>
<dbReference type="RefSeq" id="XP_014568978.1">
    <property type="nucleotide sequence ID" value="XM_014713492.1"/>
</dbReference>
<feature type="binding site" evidence="13">
    <location>
        <position position="87"/>
    </location>
    <ligand>
        <name>CoA</name>
        <dbReference type="ChEBI" id="CHEBI:57287"/>
    </ligand>
</feature>
<evidence type="ECO:0000256" key="8">
    <source>
        <dbReference type="ARBA" id="ARBA00023098"/>
    </source>
</evidence>
<proteinExistence type="inferred from homology"/>
<dbReference type="eggNOG" id="KOG2304">
    <property type="taxonomic scope" value="Eukaryota"/>
</dbReference>
<evidence type="ECO:0000256" key="4">
    <source>
        <dbReference type="ARBA" id="ARBA00013000"/>
    </source>
</evidence>
<dbReference type="EMBL" id="BABT02000152">
    <property type="protein sequence ID" value="GAA98425.1"/>
    <property type="molecule type" value="Genomic_DNA"/>
</dbReference>
<feature type="binding site" evidence="12">
    <location>
        <position position="180"/>
    </location>
    <ligand>
        <name>NAD(+)</name>
        <dbReference type="ChEBI" id="CHEBI:57540"/>
    </ligand>
</feature>
<sequence length="326" mass="35914">MLSPRMLRPSVLRSLQGCAVRRSFATSAALQKDINHMTVFGAGLMGAGIVQVAAQNGIKVVMTDVSDKALENGKKIITKSLTRIARKAHPEDEAAQKSLIDKVFENISTSTSPDEAVKSSDLVLEAIVENIKVKQELFSKLDKSAPKDAIFASNTSSLSITDIAQSTEPSRQWIGWHWFNPPPQMKLVEIIKTEKTSEETYRALADLSKRMKKTAVSCKDTPGFIVNRLLVPYMLEAVRMVERGEASAEDVDVAMKLGAGYPMGPFELSDFVGLDTLSHISRGWRDSRVETGEISAEAVKESPLLEQLVKENKLGRKTGEGFRKYD</sequence>